<organism evidence="1">
    <name type="scientific">Lepeophtheirus salmonis</name>
    <name type="common">Salmon louse</name>
    <name type="synonym">Caligus salmonis</name>
    <dbReference type="NCBI Taxonomy" id="72036"/>
    <lineage>
        <taxon>Eukaryota</taxon>
        <taxon>Metazoa</taxon>
        <taxon>Ecdysozoa</taxon>
        <taxon>Arthropoda</taxon>
        <taxon>Crustacea</taxon>
        <taxon>Multicrustacea</taxon>
        <taxon>Hexanauplia</taxon>
        <taxon>Copepoda</taxon>
        <taxon>Siphonostomatoida</taxon>
        <taxon>Caligidae</taxon>
        <taxon>Lepeophtheirus</taxon>
    </lineage>
</organism>
<proteinExistence type="predicted"/>
<evidence type="ECO:0000313" key="1">
    <source>
        <dbReference type="EMBL" id="CDW25135.1"/>
    </source>
</evidence>
<name>A0A0K2TGZ8_LEPSM</name>
<accession>A0A0K2TGZ8</accession>
<reference evidence="1" key="1">
    <citation type="submission" date="2014-05" db="EMBL/GenBank/DDBJ databases">
        <authorList>
            <person name="Chronopoulou M."/>
        </authorList>
    </citation>
    <scope>NUCLEOTIDE SEQUENCE</scope>
    <source>
        <tissue evidence="1">Whole organism</tissue>
    </source>
</reference>
<dbReference type="EMBL" id="HACA01007774">
    <property type="protein sequence ID" value="CDW25135.1"/>
    <property type="molecule type" value="Transcribed_RNA"/>
</dbReference>
<dbReference type="AlphaFoldDB" id="A0A0K2TGZ8"/>
<sequence>EEKINYATNIHTQKQYGKEETRKEKNRVVIEAKKTTCCTLPFMQKDGRTMTRLLKISPASNFIQILMWTSLSMFKTTHTDRWQKLT</sequence>
<protein>
    <submittedName>
        <fullName evidence="1">Uncharacterized protein</fullName>
    </submittedName>
</protein>
<feature type="non-terminal residue" evidence="1">
    <location>
        <position position="1"/>
    </location>
</feature>